<proteinExistence type="predicted"/>
<dbReference type="Proteomes" id="UP000254519">
    <property type="component" value="Unassembled WGS sequence"/>
</dbReference>
<name>A0A380BL79_SPOPA</name>
<dbReference type="EMBL" id="UGYZ01000002">
    <property type="protein sequence ID" value="SUJ03206.1"/>
    <property type="molecule type" value="Genomic_DNA"/>
</dbReference>
<dbReference type="AlphaFoldDB" id="A0A380BL79"/>
<evidence type="ECO:0000313" key="2">
    <source>
        <dbReference type="Proteomes" id="UP000254519"/>
    </source>
</evidence>
<organism evidence="1 2">
    <name type="scientific">Sporosarcina pasteurii</name>
    <name type="common">Bacillus pasteurii</name>
    <dbReference type="NCBI Taxonomy" id="1474"/>
    <lineage>
        <taxon>Bacteria</taxon>
        <taxon>Bacillati</taxon>
        <taxon>Bacillota</taxon>
        <taxon>Bacilli</taxon>
        <taxon>Bacillales</taxon>
        <taxon>Caryophanaceae</taxon>
        <taxon>Sporosarcina</taxon>
    </lineage>
</organism>
<evidence type="ECO:0000313" key="1">
    <source>
        <dbReference type="EMBL" id="SUJ03206.1"/>
    </source>
</evidence>
<reference evidence="1 2" key="1">
    <citation type="submission" date="2018-06" db="EMBL/GenBank/DDBJ databases">
        <authorList>
            <consortium name="Pathogen Informatics"/>
            <person name="Doyle S."/>
        </authorList>
    </citation>
    <scope>NUCLEOTIDE SEQUENCE [LARGE SCALE GENOMIC DNA]</scope>
    <source>
        <strain evidence="2">ATCC 11859 / DSM 33 / NCIB 8841 / NCTC 4822</strain>
    </source>
</reference>
<sequence length="71" mass="8167">MFVTLVIMNVISCLPKKGPKRLPKYVLFTIALQGPLHNVEIERYLKFCRAIRDRKNIEQKSSKGLCASTIF</sequence>
<gene>
    <name evidence="1" type="ORF">NCTC4822_01371</name>
</gene>
<protein>
    <submittedName>
        <fullName evidence="1">Uncharacterized protein</fullName>
    </submittedName>
</protein>
<accession>A0A380BL79</accession>
<keyword evidence="2" id="KW-1185">Reference proteome</keyword>